<feature type="compositionally biased region" description="Basic and acidic residues" evidence="3">
    <location>
        <begin position="98"/>
        <end position="123"/>
    </location>
</feature>
<keyword evidence="2" id="KW-0175">Coiled coil</keyword>
<dbReference type="GO" id="GO:0030686">
    <property type="term" value="C:90S preribosome"/>
    <property type="evidence" value="ECO:0007669"/>
    <property type="project" value="TreeGrafter"/>
</dbReference>
<evidence type="ECO:0000313" key="5">
    <source>
        <dbReference type="EMBL" id="KAG7429006.1"/>
    </source>
</evidence>
<dbReference type="PANTHER" id="PTHR14490:SF5">
    <property type="entry name" value="PROTEIN KRI1 HOMOLOG"/>
    <property type="match status" value="1"/>
</dbReference>
<accession>A0A8J5UL65</accession>
<gene>
    <name evidence="5" type="primary">kri1-2</name>
    <name evidence="5" type="ORF">Forpi1262_v009535</name>
</gene>
<feature type="coiled-coil region" evidence="2">
    <location>
        <begin position="53"/>
        <end position="80"/>
    </location>
</feature>
<evidence type="ECO:0000256" key="1">
    <source>
        <dbReference type="ARBA" id="ARBA00007473"/>
    </source>
</evidence>
<feature type="domain" description="Kri1-like C-terminal" evidence="4">
    <location>
        <begin position="183"/>
        <end position="262"/>
    </location>
</feature>
<dbReference type="GO" id="GO:0005730">
    <property type="term" value="C:nucleolus"/>
    <property type="evidence" value="ECO:0007669"/>
    <property type="project" value="TreeGrafter"/>
</dbReference>
<comment type="caution">
    <text evidence="5">The sequence shown here is derived from an EMBL/GenBank/DDBJ whole genome shotgun (WGS) entry which is preliminary data.</text>
</comment>
<feature type="compositionally biased region" description="Acidic residues" evidence="3">
    <location>
        <begin position="139"/>
        <end position="154"/>
    </location>
</feature>
<proteinExistence type="inferred from homology"/>
<organism evidence="5 6">
    <name type="scientific">Fusarium oxysporum f. sp. raphani</name>
    <dbReference type="NCBI Taxonomy" id="96318"/>
    <lineage>
        <taxon>Eukaryota</taxon>
        <taxon>Fungi</taxon>
        <taxon>Dikarya</taxon>
        <taxon>Ascomycota</taxon>
        <taxon>Pezizomycotina</taxon>
        <taxon>Sordariomycetes</taxon>
        <taxon>Hypocreomycetidae</taxon>
        <taxon>Hypocreales</taxon>
        <taxon>Nectriaceae</taxon>
        <taxon>Fusarium</taxon>
        <taxon>Fusarium oxysporum species complex</taxon>
    </lineage>
</organism>
<feature type="region of interest" description="Disordered" evidence="3">
    <location>
        <begin position="1"/>
        <end position="49"/>
    </location>
</feature>
<dbReference type="Pfam" id="PF12936">
    <property type="entry name" value="Kri1_C"/>
    <property type="match status" value="1"/>
</dbReference>
<protein>
    <submittedName>
        <fullName evidence="5">Protein kri1</fullName>
    </submittedName>
</protein>
<feature type="region of interest" description="Disordered" evidence="3">
    <location>
        <begin position="245"/>
        <end position="270"/>
    </location>
</feature>
<evidence type="ECO:0000259" key="4">
    <source>
        <dbReference type="Pfam" id="PF12936"/>
    </source>
</evidence>
<dbReference type="Pfam" id="PF05178">
    <property type="entry name" value="Kri1"/>
    <property type="match status" value="1"/>
</dbReference>
<comment type="similarity">
    <text evidence="1">Belongs to the KRI1 family.</text>
</comment>
<feature type="compositionally biased region" description="Basic and acidic residues" evidence="3">
    <location>
        <begin position="28"/>
        <end position="49"/>
    </location>
</feature>
<dbReference type="AlphaFoldDB" id="A0A8J5UL65"/>
<dbReference type="Proteomes" id="UP000693942">
    <property type="component" value="Unassembled WGS sequence"/>
</dbReference>
<feature type="region of interest" description="Disordered" evidence="3">
    <location>
        <begin position="98"/>
        <end position="184"/>
    </location>
</feature>
<dbReference type="InterPro" id="IPR024626">
    <property type="entry name" value="Kri1-like_C"/>
</dbReference>
<dbReference type="GO" id="GO:0000447">
    <property type="term" value="P:endonucleolytic cleavage in ITS1 to separate SSU-rRNA from 5.8S rRNA and LSU-rRNA from tricistronic rRNA transcript (SSU-rRNA, 5.8S rRNA, LSU-rRNA)"/>
    <property type="evidence" value="ECO:0007669"/>
    <property type="project" value="TreeGrafter"/>
</dbReference>
<evidence type="ECO:0000256" key="3">
    <source>
        <dbReference type="SAM" id="MobiDB-lite"/>
    </source>
</evidence>
<feature type="compositionally biased region" description="Basic residues" evidence="3">
    <location>
        <begin position="158"/>
        <end position="170"/>
    </location>
</feature>
<name>A0A8J5UL65_FUSOX</name>
<dbReference type="InterPro" id="IPR018034">
    <property type="entry name" value="Kri1"/>
</dbReference>
<feature type="compositionally biased region" description="Low complexity" evidence="3">
    <location>
        <begin position="261"/>
        <end position="270"/>
    </location>
</feature>
<evidence type="ECO:0000256" key="2">
    <source>
        <dbReference type="SAM" id="Coils"/>
    </source>
</evidence>
<dbReference type="PANTHER" id="PTHR14490">
    <property type="entry name" value="ZINC FINGER, ZZ TYPE"/>
    <property type="match status" value="1"/>
</dbReference>
<dbReference type="EMBL" id="JAELUR010000007">
    <property type="protein sequence ID" value="KAG7429006.1"/>
    <property type="molecule type" value="Genomic_DNA"/>
</dbReference>
<evidence type="ECO:0000313" key="6">
    <source>
        <dbReference type="Proteomes" id="UP000693942"/>
    </source>
</evidence>
<feature type="compositionally biased region" description="Basic and acidic residues" evidence="3">
    <location>
        <begin position="171"/>
        <end position="184"/>
    </location>
</feature>
<sequence length="270" mass="31034">MDFQTVSLNPEGKGDPRIFQHVAAAKSVRREEKSGRKRQRELERERKEAAGMARLKKLKLDEAQEKLRKIKRTAGSAGKDLTDEDWIKFLDDAWEDDKVRRRKEVKNPKKPKWDDDIDIKDLIPDFEDDEEKPEISLSDVEDGAAEEKDDEEDEGGRLSKKRKTDHKKARKESQKQARQERAKLEALVDSKLELSDHALLKQPYHAPFRYRETSPQSFGMTVRDILLAPSDAALNDYAGLKKLATFHDQEKKRKRSKGKKNASAAAAAEE</sequence>
<reference evidence="5" key="1">
    <citation type="submission" date="2021-04" db="EMBL/GenBank/DDBJ databases">
        <title>First draft genome resource for Brassicaceae pathogens Fusarium oxysporum f. sp. raphani and Fusarium oxysporum f. sp. rapae.</title>
        <authorList>
            <person name="Asai S."/>
        </authorList>
    </citation>
    <scope>NUCLEOTIDE SEQUENCE</scope>
    <source>
        <strain evidence="5">Tf1262</strain>
    </source>
</reference>